<name>A0A0M0G7A5_SPOGL</name>
<dbReference type="Pfam" id="PF13488">
    <property type="entry name" value="Gly-zipper_Omp"/>
    <property type="match status" value="1"/>
</dbReference>
<proteinExistence type="predicted"/>
<evidence type="ECO:0000313" key="2">
    <source>
        <dbReference type="EMBL" id="KON85643.1"/>
    </source>
</evidence>
<evidence type="ECO:0000313" key="3">
    <source>
        <dbReference type="Proteomes" id="UP000037109"/>
    </source>
</evidence>
<dbReference type="AlphaFoldDB" id="A0A0M0G7A5"/>
<evidence type="ECO:0000259" key="1">
    <source>
        <dbReference type="Pfam" id="PF13488"/>
    </source>
</evidence>
<gene>
    <name evidence="2" type="ORF">AF332_01475</name>
</gene>
<comment type="caution">
    <text evidence="2">The sequence shown here is derived from an EMBL/GenBank/DDBJ whole genome shotgun (WGS) entry which is preliminary data.</text>
</comment>
<organism evidence="2 3">
    <name type="scientific">Sporosarcina globispora</name>
    <name type="common">Bacillus globisporus</name>
    <dbReference type="NCBI Taxonomy" id="1459"/>
    <lineage>
        <taxon>Bacteria</taxon>
        <taxon>Bacillati</taxon>
        <taxon>Bacillota</taxon>
        <taxon>Bacilli</taxon>
        <taxon>Bacillales</taxon>
        <taxon>Caryophanaceae</taxon>
        <taxon>Sporosarcina</taxon>
    </lineage>
</organism>
<dbReference type="InterPro" id="IPR039567">
    <property type="entry name" value="Gly-zipper"/>
</dbReference>
<dbReference type="EMBL" id="LGUF01000007">
    <property type="protein sequence ID" value="KON85643.1"/>
    <property type="molecule type" value="Genomic_DNA"/>
</dbReference>
<reference evidence="3" key="1">
    <citation type="submission" date="2015-07" db="EMBL/GenBank/DDBJ databases">
        <title>Fjat-10036 dsm4.</title>
        <authorList>
            <person name="Liu B."/>
            <person name="Wang J."/>
            <person name="Zhu Y."/>
            <person name="Liu G."/>
            <person name="Chen Q."/>
            <person name="Chen Z."/>
            <person name="Lan J."/>
            <person name="Che J."/>
            <person name="Ge C."/>
            <person name="Shi H."/>
            <person name="Pan Z."/>
            <person name="Liu X."/>
        </authorList>
    </citation>
    <scope>NUCLEOTIDE SEQUENCE [LARGE SCALE GENOMIC DNA]</scope>
    <source>
        <strain evidence="3">DSM 4</strain>
    </source>
</reference>
<dbReference type="RefSeq" id="WP_053433038.1">
    <property type="nucleotide sequence ID" value="NZ_LGUF01000007.1"/>
</dbReference>
<dbReference type="PATRIC" id="fig|1459.3.peg.326"/>
<protein>
    <recommendedName>
        <fullName evidence="1">Glycine zipper domain-containing protein</fullName>
    </recommendedName>
</protein>
<dbReference type="Proteomes" id="UP000037109">
    <property type="component" value="Unassembled WGS sequence"/>
</dbReference>
<dbReference type="OrthoDB" id="2914685at2"/>
<accession>A0A0M0G7A5</accession>
<keyword evidence="3" id="KW-1185">Reference proteome</keyword>
<feature type="domain" description="Glycine zipper" evidence="1">
    <location>
        <begin position="283"/>
        <end position="322"/>
    </location>
</feature>
<sequence length="416" mass="44361">MGNEISVNPDRLEDLANDMVTRLSRIEDEYRNLHMEIADLINSAPPEYRHCFYHVGDPWGTGNQLVGQLSEMEIDLRMVANKFADADNLVGKLYKLYEKYGALTALGALMTKQLAFYGLGFTQFTKNADGVFTYKHMAALQKVTENIDETKKLGTMTRAFLSPLYLTSKYKDVPLADLVHKKIAKYLPDDVVNFTNSSKALYGALEVGAADSAKFKSFVKTGAKFAKTNVISTVALTGIMEAGGMGLKISDNYAKYGNNTDVLKRENAKAVGNAINNTVAISGGAIVGAVVGGALGSVVGPVGTVVGAAAGSFVGGLIGEQAAKLTAGIAEKGAILFKEPIHHGVELFKAGFEKAGKAIDVANKGIDFVNKQIKETIADPIEKVKDIGKGLSKAKETAGSLIEGAKGFLGKKLSFF</sequence>
<dbReference type="STRING" id="1459.AF332_01475"/>